<comment type="similarity">
    <text evidence="7">Belongs to the polysaccharide deacetylase family. ArnD deformylase subfamily.</text>
</comment>
<dbReference type="InterPro" id="IPR050248">
    <property type="entry name" value="Polysacc_deacetylase_ArnD"/>
</dbReference>
<keyword evidence="5 7" id="KW-0443">Lipid metabolism</keyword>
<proteinExistence type="inferred from homology"/>
<evidence type="ECO:0000256" key="3">
    <source>
        <dbReference type="ARBA" id="ARBA00022801"/>
    </source>
</evidence>
<evidence type="ECO:0000256" key="6">
    <source>
        <dbReference type="ARBA" id="ARBA00023251"/>
    </source>
</evidence>
<dbReference type="GO" id="GO:0016811">
    <property type="term" value="F:hydrolase activity, acting on carbon-nitrogen (but not peptide) bonds, in linear amides"/>
    <property type="evidence" value="ECO:0007669"/>
    <property type="project" value="UniProtKB-UniRule"/>
</dbReference>
<dbReference type="STRING" id="351659.SAMN05421784_103106"/>
<keyword evidence="3 7" id="KW-0378">Hydrolase</keyword>
<gene>
    <name evidence="7" type="primary">arnD</name>
    <name evidence="9" type="ORF">SAMN05421784_103106</name>
</gene>
<dbReference type="UniPathway" id="UPA00030"/>
<dbReference type="PROSITE" id="PS51677">
    <property type="entry name" value="NODB"/>
    <property type="match status" value="1"/>
</dbReference>
<evidence type="ECO:0000313" key="9">
    <source>
        <dbReference type="EMBL" id="SFU33499.1"/>
    </source>
</evidence>
<dbReference type="GO" id="GO:0016020">
    <property type="term" value="C:membrane"/>
    <property type="evidence" value="ECO:0007669"/>
    <property type="project" value="GOC"/>
</dbReference>
<dbReference type="OrthoDB" id="5589314at2"/>
<evidence type="ECO:0000259" key="8">
    <source>
        <dbReference type="PROSITE" id="PS51677"/>
    </source>
</evidence>
<dbReference type="InterPro" id="IPR002509">
    <property type="entry name" value="NODB_dom"/>
</dbReference>
<dbReference type="GO" id="GO:0009245">
    <property type="term" value="P:lipid A biosynthetic process"/>
    <property type="evidence" value="ECO:0007669"/>
    <property type="project" value="UniProtKB-UniRule"/>
</dbReference>
<feature type="domain" description="NodB homology" evidence="8">
    <location>
        <begin position="2"/>
        <end position="261"/>
    </location>
</feature>
<protein>
    <recommendedName>
        <fullName evidence="7">Probable 4-deoxy-4-formamido-L-arabinose-phosphoundecaprenol deformylase ArnD</fullName>
        <ecNumber evidence="7">3.5.1.n3</ecNumber>
    </recommendedName>
</protein>
<evidence type="ECO:0000256" key="4">
    <source>
        <dbReference type="ARBA" id="ARBA00022985"/>
    </source>
</evidence>
<dbReference type="SUPFAM" id="SSF88713">
    <property type="entry name" value="Glycoside hydrolase/deacetylase"/>
    <property type="match status" value="1"/>
</dbReference>
<evidence type="ECO:0000256" key="5">
    <source>
        <dbReference type="ARBA" id="ARBA00023098"/>
    </source>
</evidence>
<dbReference type="GO" id="GO:0036108">
    <property type="term" value="P:4-amino-4-deoxy-alpha-L-arabinopyranosyl undecaprenyl phosphate biosynthetic process"/>
    <property type="evidence" value="ECO:0007669"/>
    <property type="project" value="UniProtKB-UniRule"/>
</dbReference>
<comment type="pathway">
    <text evidence="7">Bacterial outer membrane biogenesis; lipopolysaccharide biosynthesis.</text>
</comment>
<name>A0A1I7FBE4_9GAMM</name>
<evidence type="ECO:0000256" key="7">
    <source>
        <dbReference type="HAMAP-Rule" id="MF_01870"/>
    </source>
</evidence>
<evidence type="ECO:0000313" key="10">
    <source>
        <dbReference type="Proteomes" id="UP000242496"/>
    </source>
</evidence>
<dbReference type="PANTHER" id="PTHR10587">
    <property type="entry name" value="GLYCOSYL TRANSFERASE-RELATED"/>
    <property type="match status" value="1"/>
</dbReference>
<dbReference type="PANTHER" id="PTHR10587:SF137">
    <property type="entry name" value="4-DEOXY-4-FORMAMIDO-L-ARABINOSE-PHOSPHOUNDECAPRENOL DEFORMYLASE ARND-RELATED"/>
    <property type="match status" value="1"/>
</dbReference>
<dbReference type="RefSeq" id="WP_092548111.1">
    <property type="nucleotide sequence ID" value="NZ_CAWRBG010000046.1"/>
</dbReference>
<comment type="pathway">
    <text evidence="7">Glycolipid biosynthesis; 4-amino-4-deoxy-alpha-L-arabinose undecaprenyl phosphate biosynthesis; 4-amino-4-deoxy-alpha-L-arabinose undecaprenyl phosphate from UDP-4-deoxy-4-formamido-beta-L-arabinose and undecaprenyl phosphate: step 2/2.</text>
</comment>
<dbReference type="InterPro" id="IPR011330">
    <property type="entry name" value="Glyco_hydro/deAcase_b/a-brl"/>
</dbReference>
<dbReference type="CDD" id="cd10939">
    <property type="entry name" value="CE4_ArnD"/>
    <property type="match status" value="1"/>
</dbReference>
<organism evidence="9 10">
    <name type="scientific">Xenorhabdus koppenhoeferi</name>
    <dbReference type="NCBI Taxonomy" id="351659"/>
    <lineage>
        <taxon>Bacteria</taxon>
        <taxon>Pseudomonadati</taxon>
        <taxon>Pseudomonadota</taxon>
        <taxon>Gammaproteobacteria</taxon>
        <taxon>Enterobacterales</taxon>
        <taxon>Morganellaceae</taxon>
        <taxon>Xenorhabdus</taxon>
    </lineage>
</organism>
<dbReference type="Pfam" id="PF01522">
    <property type="entry name" value="Polysacc_deac_1"/>
    <property type="match status" value="1"/>
</dbReference>
<dbReference type="Proteomes" id="UP000242496">
    <property type="component" value="Unassembled WGS sequence"/>
</dbReference>
<dbReference type="UniPathway" id="UPA00036">
    <property type="reaction ID" value="UER00496"/>
</dbReference>
<reference evidence="10" key="1">
    <citation type="submission" date="2016-10" db="EMBL/GenBank/DDBJ databases">
        <authorList>
            <person name="Varghese N."/>
            <person name="Submissions S."/>
        </authorList>
    </citation>
    <scope>NUCLEOTIDE SEQUENCE [LARGE SCALE GENOMIC DNA]</scope>
    <source>
        <strain evidence="10">DSM 18168</strain>
    </source>
</reference>
<dbReference type="InterPro" id="IPR023557">
    <property type="entry name" value="ArnD"/>
</dbReference>
<keyword evidence="4 7" id="KW-0448">Lipopolysaccharide biosynthesis</keyword>
<dbReference type="NCBIfam" id="NF011923">
    <property type="entry name" value="PRK15394.1"/>
    <property type="match status" value="1"/>
</dbReference>
<evidence type="ECO:0000256" key="2">
    <source>
        <dbReference type="ARBA" id="ARBA00022556"/>
    </source>
</evidence>
<sequence>MKQVGLRIDVDTYQGTKEGVPRLLDILQTHHIQASFFFSVGPDNMGRHLWRLLRPKFFWKMLRSNAASLYGLDILLAGTAWPGKKIAKDLGYLMKQTMDAGHEVGLHSWDHQGWQAKVGRWSEEELAEQVQLGIDALEKAIGRAVTCSAVAGWRADERVLTIKQRFDFDYNSDCRGTHPFRPLLPDGNLGTVQIPVTLPTYDEVVGTQVSDADFNSFILEAIKRDCGVPVYTIHTEVEGMSKSSQFESLLNMLHQQNIQFCKLSHLLPENRDTLPVGKIKRSGFPGREGWLGCQQEVITQIC</sequence>
<comment type="catalytic activity">
    <reaction evidence="7">
        <text>4-deoxy-4-formamido-alpha-L-arabinopyranosyl di-trans,octa-cis-undecaprenyl phosphate + H2O = 4-amino-4-deoxy-alpha-L-arabinopyranosyl di-trans,octa-cis-undecaprenyl phosphate + formate</text>
        <dbReference type="Rhea" id="RHEA:27734"/>
        <dbReference type="ChEBI" id="CHEBI:15377"/>
        <dbReference type="ChEBI" id="CHEBI:15740"/>
        <dbReference type="ChEBI" id="CHEBI:58909"/>
        <dbReference type="ChEBI" id="CHEBI:60463"/>
        <dbReference type="EC" id="3.5.1.n3"/>
    </reaction>
</comment>
<dbReference type="AlphaFoldDB" id="A0A1I7FBE4"/>
<comment type="function">
    <text evidence="7">Catalyzes the deformylation of 4-deoxy-4-formamido-L-arabinose-phosphoundecaprenol to 4-amino-4-deoxy-L-arabinose-phosphoundecaprenol. The modified arabinose is attached to lipid A and is required for resistance to polymyxin and cationic antimicrobial peptides.</text>
</comment>
<accession>A0A1I7FBE4</accession>
<keyword evidence="6 7" id="KW-0046">Antibiotic resistance</keyword>
<dbReference type="HAMAP" id="MF_01870">
    <property type="entry name" value="ArnD"/>
    <property type="match status" value="1"/>
</dbReference>
<dbReference type="EMBL" id="FPBJ01000003">
    <property type="protein sequence ID" value="SFU33499.1"/>
    <property type="molecule type" value="Genomic_DNA"/>
</dbReference>
<dbReference type="EC" id="3.5.1.n3" evidence="7"/>
<evidence type="ECO:0000256" key="1">
    <source>
        <dbReference type="ARBA" id="ARBA00022516"/>
    </source>
</evidence>
<dbReference type="GO" id="GO:0009103">
    <property type="term" value="P:lipopolysaccharide biosynthetic process"/>
    <property type="evidence" value="ECO:0007669"/>
    <property type="project" value="UniProtKB-UniRule"/>
</dbReference>
<dbReference type="Gene3D" id="3.20.20.370">
    <property type="entry name" value="Glycoside hydrolase/deacetylase"/>
    <property type="match status" value="1"/>
</dbReference>
<keyword evidence="10" id="KW-1185">Reference proteome</keyword>
<keyword evidence="2 7" id="KW-0441">Lipid A biosynthesis</keyword>
<keyword evidence="1 7" id="KW-0444">Lipid biosynthesis</keyword>
<dbReference type="GO" id="GO:0046677">
    <property type="term" value="P:response to antibiotic"/>
    <property type="evidence" value="ECO:0007669"/>
    <property type="project" value="UniProtKB-KW"/>
</dbReference>